<evidence type="ECO:0000256" key="10">
    <source>
        <dbReference type="PIRSR" id="PIRSR005091-3"/>
    </source>
</evidence>
<evidence type="ECO:0000256" key="7">
    <source>
        <dbReference type="PIRNR" id="PIRNR005091"/>
    </source>
</evidence>
<dbReference type="InterPro" id="IPR000917">
    <property type="entry name" value="Sulfatase_N"/>
</dbReference>
<evidence type="ECO:0000259" key="12">
    <source>
        <dbReference type="Pfam" id="PF00884"/>
    </source>
</evidence>
<keyword evidence="9" id="KW-0479">Metal-binding</keyword>
<dbReference type="InterPro" id="IPR012160">
    <property type="entry name" value="LtaS-like"/>
</dbReference>
<comment type="subcellular location">
    <subcellularLocation>
        <location evidence="1">Cell membrane</location>
        <topology evidence="1">Multi-pass membrane protein</topology>
    </subcellularLocation>
</comment>
<accession>A0A5C6VZP9</accession>
<sequence>MLKSLISRYSFLFLAVVLMWVKTYIVYRTGFDIKIENMLQSFILFMNPLSFFLLIFGFGLFMKQKARNIYILVISTLVTIILISNMIFYGFYNDFLTIPLLFQSSNMGDLDSSVQELVDPIYFLLFIDVLLLLWIALKHKFQQIDVVPSKERKAYFLLVLAVFVIHLGLSEISRPQLLTRSFDREVLVKNIGIFNFHIYDAVVQSSTSAQRVLADSDELVEIQNYIKANKKEPDEKMFGIAKDRNVIFVSLESTQSFVVNETLNGEELTPYLNDFINESYYFENFYHQTEQGKTSDSEFLVANSLYPLGRGAVFFTHNDNEYNSMQEILRENDYYSATFHANNASFWNRDIIYEAFGVDKFYDLESYDVNEANSTGWGLKDKEYFEQSVDLMKGLPQPFYSYFITLTNHFPFELDEEDKLIDEFDSTSEILNRYVTTIRYQDEALKRFIEKLKESGLYDNSIIVLMGDHYGISQNHNEAMAKFLGKNEITAYDNVQLQRVPFVIHMPGITDEDPKLITDVSGQIDIKPTLLHLLGIDTTEMIQFGNDLFSPDRQSFAVLRNGSFITEKYVSISDVCYDRQTQEVIEAEGACDSYEEKAHSELSFSDKIIYGDLLRFYNEEKMSTGK</sequence>
<evidence type="ECO:0000313" key="14">
    <source>
        <dbReference type="Proteomes" id="UP000321363"/>
    </source>
</evidence>
<feature type="transmembrane region" description="Helical" evidence="11">
    <location>
        <begin position="69"/>
        <end position="92"/>
    </location>
</feature>
<name>A0A5C6VZP9_9BACI</name>
<evidence type="ECO:0000313" key="13">
    <source>
        <dbReference type="EMBL" id="TXC91089.1"/>
    </source>
</evidence>
<feature type="binding site" evidence="10">
    <location>
        <position position="252"/>
    </location>
    <ligand>
        <name>Mn(2+)</name>
        <dbReference type="ChEBI" id="CHEBI:29035"/>
    </ligand>
</feature>
<dbReference type="OrthoDB" id="5901192at2"/>
<feature type="binding site" evidence="10">
    <location>
        <position position="468"/>
    </location>
    <ligand>
        <name>Mn(2+)</name>
        <dbReference type="ChEBI" id="CHEBI:29035"/>
    </ligand>
</feature>
<feature type="transmembrane region" description="Helical" evidence="11">
    <location>
        <begin position="121"/>
        <end position="141"/>
    </location>
</feature>
<dbReference type="EMBL" id="VOQF01000005">
    <property type="protein sequence ID" value="TXC91089.1"/>
    <property type="molecule type" value="Genomic_DNA"/>
</dbReference>
<feature type="binding site" evidence="10">
    <location>
        <position position="469"/>
    </location>
    <ligand>
        <name>Mn(2+)</name>
        <dbReference type="ChEBI" id="CHEBI:29035"/>
    </ligand>
</feature>
<proteinExistence type="inferred from homology"/>
<evidence type="ECO:0000256" key="6">
    <source>
        <dbReference type="ARBA" id="ARBA00023136"/>
    </source>
</evidence>
<dbReference type="PANTHER" id="PTHR47371">
    <property type="entry name" value="LIPOTEICHOIC ACID SYNTHASE"/>
    <property type="match status" value="1"/>
</dbReference>
<dbReference type="SUPFAM" id="SSF53649">
    <property type="entry name" value="Alkaline phosphatase-like"/>
    <property type="match status" value="1"/>
</dbReference>
<dbReference type="Gene3D" id="3.40.720.10">
    <property type="entry name" value="Alkaline Phosphatase, subunit A"/>
    <property type="match status" value="1"/>
</dbReference>
<feature type="domain" description="Sulfatase N-terminal" evidence="12">
    <location>
        <begin position="244"/>
        <end position="536"/>
    </location>
</feature>
<keyword evidence="4 11" id="KW-0812">Transmembrane</keyword>
<dbReference type="CDD" id="cd16015">
    <property type="entry name" value="LTA_synthase"/>
    <property type="match status" value="1"/>
</dbReference>
<comment type="similarity">
    <text evidence="2 7">Belongs to the LTA synthase family.</text>
</comment>
<dbReference type="InterPro" id="IPR050448">
    <property type="entry name" value="OpgB/LTA_synthase_biosynth"/>
</dbReference>
<organism evidence="13 14">
    <name type="scientific">Metabacillus litoralis</name>
    <dbReference type="NCBI Taxonomy" id="152268"/>
    <lineage>
        <taxon>Bacteria</taxon>
        <taxon>Bacillati</taxon>
        <taxon>Bacillota</taxon>
        <taxon>Bacilli</taxon>
        <taxon>Bacillales</taxon>
        <taxon>Bacillaceae</taxon>
        <taxon>Metabacillus</taxon>
    </lineage>
</organism>
<dbReference type="PIRSF" id="PIRSF005091">
    <property type="entry name" value="Mmb_sulf_HI1246"/>
    <property type="match status" value="1"/>
</dbReference>
<keyword evidence="14" id="KW-1185">Reference proteome</keyword>
<evidence type="ECO:0000256" key="1">
    <source>
        <dbReference type="ARBA" id="ARBA00004651"/>
    </source>
</evidence>
<protein>
    <submittedName>
        <fullName evidence="13">LTA synthase family protein</fullName>
    </submittedName>
</protein>
<evidence type="ECO:0000256" key="2">
    <source>
        <dbReference type="ARBA" id="ARBA00009983"/>
    </source>
</evidence>
<evidence type="ECO:0000256" key="8">
    <source>
        <dbReference type="PIRSR" id="PIRSR005091-1"/>
    </source>
</evidence>
<evidence type="ECO:0000256" key="11">
    <source>
        <dbReference type="SAM" id="Phobius"/>
    </source>
</evidence>
<feature type="binding site" evidence="10">
    <location>
        <position position="294"/>
    </location>
    <ligand>
        <name>Mn(2+)</name>
        <dbReference type="ChEBI" id="CHEBI:29035"/>
    </ligand>
</feature>
<gene>
    <name evidence="13" type="ORF">FS935_09300</name>
</gene>
<evidence type="ECO:0000256" key="9">
    <source>
        <dbReference type="PIRSR" id="PIRSR005091-2"/>
    </source>
</evidence>
<dbReference type="RefSeq" id="WP_146947846.1">
    <property type="nucleotide sequence ID" value="NZ_VOQF01000005.1"/>
</dbReference>
<evidence type="ECO:0000256" key="3">
    <source>
        <dbReference type="ARBA" id="ARBA00022475"/>
    </source>
</evidence>
<reference evidence="13 14" key="1">
    <citation type="journal article" date="2005" name="Int. J. Syst. Evol. Microbiol.">
        <title>Bacillus litoralis sp. nov., isolated from a tidal flat of the Yellow Sea in Korea.</title>
        <authorList>
            <person name="Yoon J.H."/>
            <person name="Oh T.K."/>
        </authorList>
    </citation>
    <scope>NUCLEOTIDE SEQUENCE [LARGE SCALE GENOMIC DNA]</scope>
    <source>
        <strain evidence="13 14">SW-211</strain>
    </source>
</reference>
<comment type="caution">
    <text evidence="13">The sequence shown here is derived from an EMBL/GenBank/DDBJ whole genome shotgun (WGS) entry which is preliminary data.</text>
</comment>
<dbReference type="Pfam" id="PF00884">
    <property type="entry name" value="Sulfatase"/>
    <property type="match status" value="1"/>
</dbReference>
<feature type="transmembrane region" description="Helical" evidence="11">
    <location>
        <begin position="39"/>
        <end position="62"/>
    </location>
</feature>
<feature type="binding site" evidence="9">
    <location>
        <position position="409"/>
    </location>
    <ligand>
        <name>substrate</name>
    </ligand>
</feature>
<dbReference type="AlphaFoldDB" id="A0A5C6VZP9"/>
<evidence type="ECO:0000256" key="4">
    <source>
        <dbReference type="ARBA" id="ARBA00022692"/>
    </source>
</evidence>
<feature type="transmembrane region" description="Helical" evidence="11">
    <location>
        <begin position="9"/>
        <end position="27"/>
    </location>
</feature>
<dbReference type="Proteomes" id="UP000321363">
    <property type="component" value="Unassembled WGS sequence"/>
</dbReference>
<dbReference type="Gene3D" id="3.30.1120.170">
    <property type="match status" value="1"/>
</dbReference>
<feature type="active site" evidence="8">
    <location>
        <position position="294"/>
    </location>
</feature>
<keyword evidence="3 7" id="KW-1003">Cell membrane</keyword>
<keyword evidence="6 7" id="KW-0472">Membrane</keyword>
<dbReference type="GO" id="GO:0046872">
    <property type="term" value="F:metal ion binding"/>
    <property type="evidence" value="ECO:0007669"/>
    <property type="project" value="UniProtKB-KW"/>
</dbReference>
<feature type="transmembrane region" description="Helical" evidence="11">
    <location>
        <begin position="153"/>
        <end position="169"/>
    </location>
</feature>
<keyword evidence="5 11" id="KW-1133">Transmembrane helix</keyword>
<keyword evidence="9" id="KW-0464">Manganese</keyword>
<dbReference type="InterPro" id="IPR017850">
    <property type="entry name" value="Alkaline_phosphatase_core_sf"/>
</dbReference>
<dbReference type="GO" id="GO:0005886">
    <property type="term" value="C:plasma membrane"/>
    <property type="evidence" value="ECO:0007669"/>
    <property type="project" value="UniProtKB-SubCell"/>
</dbReference>
<evidence type="ECO:0000256" key="5">
    <source>
        <dbReference type="ARBA" id="ARBA00022989"/>
    </source>
</evidence>
<dbReference type="PANTHER" id="PTHR47371:SF1">
    <property type="entry name" value="LIPOTEICHOIC ACID SYNTHASE-LIKE YQGS"/>
    <property type="match status" value="1"/>
</dbReference>